<dbReference type="InterPro" id="IPR036116">
    <property type="entry name" value="FN3_sf"/>
</dbReference>
<dbReference type="OrthoDB" id="6159398at2759"/>
<gene>
    <name evidence="6" type="primary">Dscam2</name>
    <name evidence="6" type="ORF">EVAR_454_1</name>
</gene>
<dbReference type="PANTHER" id="PTHR44170">
    <property type="entry name" value="PROTEIN SIDEKICK"/>
    <property type="match status" value="1"/>
</dbReference>
<evidence type="ECO:0000256" key="1">
    <source>
        <dbReference type="ARBA" id="ARBA00022737"/>
    </source>
</evidence>
<accession>A0A4C1SAI0</accession>
<evidence type="ECO:0000256" key="3">
    <source>
        <dbReference type="SAM" id="MobiDB-lite"/>
    </source>
</evidence>
<dbReference type="EMBL" id="BGZK01000002">
    <property type="protein sequence ID" value="GBO99131.1"/>
    <property type="molecule type" value="Genomic_DNA"/>
</dbReference>
<feature type="domain" description="Ig-like" evidence="4">
    <location>
        <begin position="124"/>
        <end position="246"/>
    </location>
</feature>
<evidence type="ECO:0000256" key="2">
    <source>
        <dbReference type="ARBA" id="ARBA00023157"/>
    </source>
</evidence>
<feature type="domain" description="Fibronectin type-III" evidence="5">
    <location>
        <begin position="794"/>
        <end position="893"/>
    </location>
</feature>
<feature type="domain" description="Fibronectin type-III" evidence="5">
    <location>
        <begin position="897"/>
        <end position="998"/>
    </location>
</feature>
<dbReference type="InterPro" id="IPR013098">
    <property type="entry name" value="Ig_I-set"/>
</dbReference>
<evidence type="ECO:0000259" key="4">
    <source>
        <dbReference type="PROSITE" id="PS50835"/>
    </source>
</evidence>
<dbReference type="PROSITE" id="PS50853">
    <property type="entry name" value="FN3"/>
    <property type="match status" value="5"/>
</dbReference>
<feature type="domain" description="Ig-like" evidence="4">
    <location>
        <begin position="251"/>
        <end position="355"/>
    </location>
</feature>
<dbReference type="PANTHER" id="PTHR44170:SF6">
    <property type="entry name" value="CONTACTIN"/>
    <property type="match status" value="1"/>
</dbReference>
<comment type="caution">
    <text evidence="6">The sequence shown here is derived from an EMBL/GenBank/DDBJ whole genome shotgun (WGS) entry which is preliminary data.</text>
</comment>
<feature type="domain" description="Fibronectin type-III" evidence="5">
    <location>
        <begin position="1086"/>
        <end position="1179"/>
    </location>
</feature>
<dbReference type="FunFam" id="2.60.40.10:FF:000028">
    <property type="entry name" value="Neuronal cell adhesion molecule"/>
    <property type="match status" value="1"/>
</dbReference>
<dbReference type="SUPFAM" id="SSF49265">
    <property type="entry name" value="Fibronectin type III"/>
    <property type="match status" value="3"/>
</dbReference>
<dbReference type="GO" id="GO:0009653">
    <property type="term" value="P:anatomical structure morphogenesis"/>
    <property type="evidence" value="ECO:0007669"/>
    <property type="project" value="UniProtKB-ARBA"/>
</dbReference>
<feature type="domain" description="Ig-like" evidence="4">
    <location>
        <begin position="411"/>
        <end position="497"/>
    </location>
</feature>
<dbReference type="PROSITE" id="PS50835">
    <property type="entry name" value="IG_LIKE"/>
    <property type="match status" value="5"/>
</dbReference>
<feature type="domain" description="Ig-like" evidence="4">
    <location>
        <begin position="13"/>
        <end position="119"/>
    </location>
</feature>
<organism evidence="6 7">
    <name type="scientific">Eumeta variegata</name>
    <name type="common">Bagworm moth</name>
    <name type="synonym">Eumeta japonica</name>
    <dbReference type="NCBI Taxonomy" id="151549"/>
    <lineage>
        <taxon>Eukaryota</taxon>
        <taxon>Metazoa</taxon>
        <taxon>Ecdysozoa</taxon>
        <taxon>Arthropoda</taxon>
        <taxon>Hexapoda</taxon>
        <taxon>Insecta</taxon>
        <taxon>Pterygota</taxon>
        <taxon>Neoptera</taxon>
        <taxon>Endopterygota</taxon>
        <taxon>Lepidoptera</taxon>
        <taxon>Glossata</taxon>
        <taxon>Ditrysia</taxon>
        <taxon>Tineoidea</taxon>
        <taxon>Psychidae</taxon>
        <taxon>Oiketicinae</taxon>
        <taxon>Eumeta</taxon>
    </lineage>
</organism>
<dbReference type="InterPro" id="IPR013783">
    <property type="entry name" value="Ig-like_fold"/>
</dbReference>
<feature type="domain" description="Ig-like" evidence="4">
    <location>
        <begin position="995"/>
        <end position="1082"/>
    </location>
</feature>
<dbReference type="STRING" id="151549.A0A4C1SAI0"/>
<reference evidence="6 7" key="1">
    <citation type="journal article" date="2019" name="Commun. Biol.">
        <title>The bagworm genome reveals a unique fibroin gene that provides high tensile strength.</title>
        <authorList>
            <person name="Kono N."/>
            <person name="Nakamura H."/>
            <person name="Ohtoshi R."/>
            <person name="Tomita M."/>
            <person name="Numata K."/>
            <person name="Arakawa K."/>
        </authorList>
    </citation>
    <scope>NUCLEOTIDE SEQUENCE [LARGE SCALE GENOMIC DNA]</scope>
</reference>
<dbReference type="Pfam" id="PF07679">
    <property type="entry name" value="I-set"/>
    <property type="match status" value="1"/>
</dbReference>
<dbReference type="SMART" id="SM00060">
    <property type="entry name" value="FN3"/>
    <property type="match status" value="5"/>
</dbReference>
<proteinExistence type="predicted"/>
<evidence type="ECO:0000313" key="7">
    <source>
        <dbReference type="Proteomes" id="UP000299102"/>
    </source>
</evidence>
<keyword evidence="7" id="KW-1185">Reference proteome</keyword>
<sequence length="1300" mass="140629">MSVSFDVPCAGPPSIRALGPVRVVAGANTTVLCPYAGYPIRSIEPKLCITKNEQTRYSPTSSITWWARGSDRALPSSGRVSAKGPELRLSPPLAADAGPYACSVVAPDGTAARRDIELQVRNPPKISPFIFSSELTEGSSAQVLCGVSSGDKPMYFSWLKDGAPIPTSLQLAKSSKVAKAMSVRIKVSEPYFVVEIVQVIYKDPRKKSLDEFSLLMFSDLTAKHSGAYTCSVSNHAATVNYTANLSVKVTPTWISEPLDLAVLLGAAPISLECSANGYPFPTITWYRKLGDGLITNDGSNEQWEEIRVMDWNSDNIRTHNGTLKAAAAARAHQGVYRCRADNGVGPPLMKQINVTVHDELQEMVNKMNDSIKKRGMKVNVCKTREMVFDRDEYIESERVEQVKEFEYLGKPAHFDTADGANVRNLTCVRGQGAALACRARGDAPLRVHWMHRGRRLDSNSYRTAVSEVRTADGLRSTLQLRAAERADAGEYRCHAENEYGRSEMLIYLYVEGPGQSASIFYIASEILGLGLKPFTLGQRLRGQPPEAPKSLQLSGASSRWIQILWKSSASRGVRFSALYTALHTLPGSDVRQRTLNLTAEPITGEDRLDADGVATFTAKLEDLRPATAYSLRLAATNHVGQSPHSEPLLFTTLEEAPTGSPQNIRVRPSGAGDLHVSWSAPTQDSWNGELLGYVISWRELGRFDDEESDAEDGRKAGTATSPGWSSSEITINGLRKFSRYAVSVRAYNSAGAGPPSQAAYATTADGGESHFNNSLNTSNLLNISTLNLRLPEVAPTEVRCEALSARTLRVRWAAPPGPHAPALRGYDVHYAPLHFSHSWSGASSTEVARAGLGGEATLQGLRLATNYSVSVHARNDVGPGPASTAVYCTTLEDVPGAPEAIKALPSSADGVLVTWLAPAQRGGRLSHYTLYTRELGKTGAEWSQRVETKETKDDIDGEVTREVRGLREGAAYEFWVRGATVAGSGEPSRTVNASPKSMASVSARIASFGRRLRVAEGSRLRLRCHAVGGPPLARAWAPLPRSHTITENGDLLIHRVERTMAGNYTCSVRNSLGADSAIYALSILLPPAAPSPRLARAEVHALHVAWDPPQDGGAPLLGYTVWWSREASAVHSVRVPGSSTAHTLEGLACGAQYRITLRAHNMVGASPHSRPLTARTRGDKAKAPRGKEFIWANNTHLRFNLLAWNGRCPVSAWMLALRDAEGGPWRDISATGEAAENLKVFSTKRPHSPQAGGLRSGAWYEVRVVAKSAAGDATALYRAATHALNGGNARALQVQFITVH</sequence>
<dbReference type="InterPro" id="IPR003961">
    <property type="entry name" value="FN3_dom"/>
</dbReference>
<dbReference type="Pfam" id="PF00041">
    <property type="entry name" value="fn3"/>
    <property type="match status" value="4"/>
</dbReference>
<dbReference type="InterPro" id="IPR003599">
    <property type="entry name" value="Ig_sub"/>
</dbReference>
<dbReference type="Proteomes" id="UP000299102">
    <property type="component" value="Unassembled WGS sequence"/>
</dbReference>
<name>A0A4C1SAI0_EUMVA</name>
<dbReference type="Gene3D" id="2.60.40.10">
    <property type="entry name" value="Immunoglobulins"/>
    <property type="match status" value="10"/>
</dbReference>
<feature type="domain" description="Fibronectin type-III" evidence="5">
    <location>
        <begin position="660"/>
        <end position="766"/>
    </location>
</feature>
<keyword evidence="2" id="KW-1015">Disulfide bond</keyword>
<dbReference type="InterPro" id="IPR003598">
    <property type="entry name" value="Ig_sub2"/>
</dbReference>
<dbReference type="Pfam" id="PF13927">
    <property type="entry name" value="Ig_3"/>
    <property type="match status" value="3"/>
</dbReference>
<keyword evidence="1" id="KW-0677">Repeat</keyword>
<feature type="region of interest" description="Disordered" evidence="3">
    <location>
        <begin position="705"/>
        <end position="725"/>
    </location>
</feature>
<dbReference type="SUPFAM" id="SSF48726">
    <property type="entry name" value="Immunoglobulin"/>
    <property type="match status" value="5"/>
</dbReference>
<dbReference type="CDD" id="cd00063">
    <property type="entry name" value="FN3"/>
    <property type="match status" value="5"/>
</dbReference>
<protein>
    <submittedName>
        <fullName evidence="6">Down syndrome cell adhesion molecule-like protein Dscam2</fullName>
    </submittedName>
</protein>
<feature type="domain" description="Fibronectin type-III" evidence="5">
    <location>
        <begin position="547"/>
        <end position="655"/>
    </location>
</feature>
<dbReference type="InterPro" id="IPR007110">
    <property type="entry name" value="Ig-like_dom"/>
</dbReference>
<evidence type="ECO:0000259" key="5">
    <source>
        <dbReference type="PROSITE" id="PS50853"/>
    </source>
</evidence>
<evidence type="ECO:0000313" key="6">
    <source>
        <dbReference type="EMBL" id="GBO99131.1"/>
    </source>
</evidence>
<dbReference type="SMART" id="SM00409">
    <property type="entry name" value="IG"/>
    <property type="match status" value="5"/>
</dbReference>
<dbReference type="GO" id="GO:0098609">
    <property type="term" value="P:cell-cell adhesion"/>
    <property type="evidence" value="ECO:0007669"/>
    <property type="project" value="TreeGrafter"/>
</dbReference>
<dbReference type="InterPro" id="IPR036179">
    <property type="entry name" value="Ig-like_dom_sf"/>
</dbReference>
<dbReference type="SMART" id="SM00408">
    <property type="entry name" value="IGc2"/>
    <property type="match status" value="5"/>
</dbReference>
<dbReference type="GO" id="GO:0030154">
    <property type="term" value="P:cell differentiation"/>
    <property type="evidence" value="ECO:0007669"/>
    <property type="project" value="UniProtKB-ARBA"/>
</dbReference>